<gene>
    <name evidence="2" type="ORF">IPH26_04190</name>
</gene>
<protein>
    <recommendedName>
        <fullName evidence="4">Cell division protein ZapB</fullName>
    </recommendedName>
</protein>
<feature type="coiled-coil region" evidence="1">
    <location>
        <begin position="19"/>
        <end position="60"/>
    </location>
</feature>
<comment type="caution">
    <text evidence="2">The sequence shown here is derived from an EMBL/GenBank/DDBJ whole genome shotgun (WGS) entry which is preliminary data.</text>
</comment>
<proteinExistence type="predicted"/>
<evidence type="ECO:0000313" key="3">
    <source>
        <dbReference type="Proteomes" id="UP000807785"/>
    </source>
</evidence>
<name>A0A9D7HKP9_9PROT</name>
<evidence type="ECO:0000256" key="1">
    <source>
        <dbReference type="SAM" id="Coils"/>
    </source>
</evidence>
<dbReference type="Gene3D" id="1.20.5.340">
    <property type="match status" value="1"/>
</dbReference>
<accession>A0A9D7HKP9</accession>
<dbReference type="AlphaFoldDB" id="A0A9D7HKP9"/>
<dbReference type="EMBL" id="JADJEV010000002">
    <property type="protein sequence ID" value="MBK6972174.1"/>
    <property type="molecule type" value="Genomic_DNA"/>
</dbReference>
<evidence type="ECO:0008006" key="4">
    <source>
        <dbReference type="Google" id="ProtNLM"/>
    </source>
</evidence>
<organism evidence="2 3">
    <name type="scientific">Candidatus Methylophosphatis roskildensis</name>
    <dbReference type="NCBI Taxonomy" id="2899263"/>
    <lineage>
        <taxon>Bacteria</taxon>
        <taxon>Pseudomonadati</taxon>
        <taxon>Pseudomonadota</taxon>
        <taxon>Betaproteobacteria</taxon>
        <taxon>Nitrosomonadales</taxon>
        <taxon>Sterolibacteriaceae</taxon>
        <taxon>Candidatus Methylophosphatis</taxon>
    </lineage>
</organism>
<dbReference type="Proteomes" id="UP000807785">
    <property type="component" value="Unassembled WGS sequence"/>
</dbReference>
<evidence type="ECO:0000313" key="2">
    <source>
        <dbReference type="EMBL" id="MBK6972174.1"/>
    </source>
</evidence>
<sequence>MNDQLSALELRIDQLLGHFAQVRDENRDLRLRVANLESENRRLQEKIDAAAERVEGLIEGLPAA</sequence>
<reference evidence="2" key="1">
    <citation type="submission" date="2020-10" db="EMBL/GenBank/DDBJ databases">
        <title>Connecting structure to function with the recovery of over 1000 high-quality activated sludge metagenome-assembled genomes encoding full-length rRNA genes using long-read sequencing.</title>
        <authorList>
            <person name="Singleton C.M."/>
            <person name="Petriglieri F."/>
            <person name="Kristensen J.M."/>
            <person name="Kirkegaard R.H."/>
            <person name="Michaelsen T.Y."/>
            <person name="Andersen M.H."/>
            <person name="Karst S.M."/>
            <person name="Dueholm M.S."/>
            <person name="Nielsen P.H."/>
            <person name="Albertsen M."/>
        </authorList>
    </citation>
    <scope>NUCLEOTIDE SEQUENCE</scope>
    <source>
        <strain evidence="2">Bjer_18-Q3-R1-45_BAT3C.347</strain>
    </source>
</reference>
<keyword evidence="1" id="KW-0175">Coiled coil</keyword>